<dbReference type="Proteomes" id="UP000001070">
    <property type="component" value="Unassembled WGS sequence"/>
</dbReference>
<dbReference type="OrthoDB" id="7868878at2759"/>
<sequence>MDQVTEILHCGHFLLFKWHSNHALLIENCAKKDFNTCDNGLTSALGVSWNQYTDMLLFHFKPKIFSSTVTKRTIQSIASALFDPLELVSLIIVVRHLQLRKPKLERQLMGSLPVERLRRNTNSNAMVSTSVGQ</sequence>
<accession>B4K0U4</accession>
<dbReference type="EMBL" id="CH916564">
    <property type="protein sequence ID" value="EDV94256.1"/>
    <property type="molecule type" value="Genomic_DNA"/>
</dbReference>
<protein>
    <submittedName>
        <fullName evidence="1">GH10278</fullName>
    </submittedName>
</protein>
<dbReference type="HOGENOM" id="CLU_1908842_0_0_1"/>
<keyword evidence="2" id="KW-1185">Reference proteome</keyword>
<organism evidence="2">
    <name type="scientific">Drosophila grimshawi</name>
    <name type="common">Hawaiian fruit fly</name>
    <name type="synonym">Idiomyia grimshawi</name>
    <dbReference type="NCBI Taxonomy" id="7222"/>
    <lineage>
        <taxon>Eukaryota</taxon>
        <taxon>Metazoa</taxon>
        <taxon>Ecdysozoa</taxon>
        <taxon>Arthropoda</taxon>
        <taxon>Hexapoda</taxon>
        <taxon>Insecta</taxon>
        <taxon>Pterygota</taxon>
        <taxon>Neoptera</taxon>
        <taxon>Endopterygota</taxon>
        <taxon>Diptera</taxon>
        <taxon>Brachycera</taxon>
        <taxon>Muscomorpha</taxon>
        <taxon>Ephydroidea</taxon>
        <taxon>Drosophilidae</taxon>
        <taxon>Drosophila</taxon>
        <taxon>Hawaiian Drosophila</taxon>
    </lineage>
</organism>
<gene>
    <name evidence="1" type="primary">Dgri\GH10278</name>
    <name evidence="1" type="ORF">Dgri_GH10278</name>
</gene>
<proteinExistence type="predicted"/>
<name>B4K0U4_DROGR</name>
<reference evidence="1 2" key="1">
    <citation type="journal article" date="2007" name="Nature">
        <title>Evolution of genes and genomes on the Drosophila phylogeny.</title>
        <authorList>
            <consortium name="Drosophila 12 Genomes Consortium"/>
            <person name="Clark A.G."/>
            <person name="Eisen M.B."/>
            <person name="Smith D.R."/>
            <person name="Bergman C.M."/>
            <person name="Oliver B."/>
            <person name="Markow T.A."/>
            <person name="Kaufman T.C."/>
            <person name="Kellis M."/>
            <person name="Gelbart W."/>
            <person name="Iyer V.N."/>
            <person name="Pollard D.A."/>
            <person name="Sackton T.B."/>
            <person name="Larracuente A.M."/>
            <person name="Singh N.D."/>
            <person name="Abad J.P."/>
            <person name="Abt D.N."/>
            <person name="Adryan B."/>
            <person name="Aguade M."/>
            <person name="Akashi H."/>
            <person name="Anderson W.W."/>
            <person name="Aquadro C.F."/>
            <person name="Ardell D.H."/>
            <person name="Arguello R."/>
            <person name="Artieri C.G."/>
            <person name="Barbash D.A."/>
            <person name="Barker D."/>
            <person name="Barsanti P."/>
            <person name="Batterham P."/>
            <person name="Batzoglou S."/>
            <person name="Begun D."/>
            <person name="Bhutkar A."/>
            <person name="Blanco E."/>
            <person name="Bosak S.A."/>
            <person name="Bradley R.K."/>
            <person name="Brand A.D."/>
            <person name="Brent M.R."/>
            <person name="Brooks A.N."/>
            <person name="Brown R.H."/>
            <person name="Butlin R.K."/>
            <person name="Caggese C."/>
            <person name="Calvi B.R."/>
            <person name="Bernardo de Carvalho A."/>
            <person name="Caspi A."/>
            <person name="Castrezana S."/>
            <person name="Celniker S.E."/>
            <person name="Chang J.L."/>
            <person name="Chapple C."/>
            <person name="Chatterji S."/>
            <person name="Chinwalla A."/>
            <person name="Civetta A."/>
            <person name="Clifton S.W."/>
            <person name="Comeron J.M."/>
            <person name="Costello J.C."/>
            <person name="Coyne J.A."/>
            <person name="Daub J."/>
            <person name="David R.G."/>
            <person name="Delcher A.L."/>
            <person name="Delehaunty K."/>
            <person name="Do C.B."/>
            <person name="Ebling H."/>
            <person name="Edwards K."/>
            <person name="Eickbush T."/>
            <person name="Evans J.D."/>
            <person name="Filipski A."/>
            <person name="Findeiss S."/>
            <person name="Freyhult E."/>
            <person name="Fulton L."/>
            <person name="Fulton R."/>
            <person name="Garcia A.C."/>
            <person name="Gardiner A."/>
            <person name="Garfield D.A."/>
            <person name="Garvin B.E."/>
            <person name="Gibson G."/>
            <person name="Gilbert D."/>
            <person name="Gnerre S."/>
            <person name="Godfrey J."/>
            <person name="Good R."/>
            <person name="Gotea V."/>
            <person name="Gravely B."/>
            <person name="Greenberg A.J."/>
            <person name="Griffiths-Jones S."/>
            <person name="Gross S."/>
            <person name="Guigo R."/>
            <person name="Gustafson E.A."/>
            <person name="Haerty W."/>
            <person name="Hahn M.W."/>
            <person name="Halligan D.L."/>
            <person name="Halpern A.L."/>
            <person name="Halter G.M."/>
            <person name="Han M.V."/>
            <person name="Heger A."/>
            <person name="Hillier L."/>
            <person name="Hinrichs A.S."/>
            <person name="Holmes I."/>
            <person name="Hoskins R.A."/>
            <person name="Hubisz M.J."/>
            <person name="Hultmark D."/>
            <person name="Huntley M.A."/>
            <person name="Jaffe D.B."/>
            <person name="Jagadeeshan S."/>
            <person name="Jeck W.R."/>
            <person name="Johnson J."/>
            <person name="Jones C.D."/>
            <person name="Jordan W.C."/>
            <person name="Karpen G.H."/>
            <person name="Kataoka E."/>
            <person name="Keightley P.D."/>
            <person name="Kheradpour P."/>
            <person name="Kirkness E.F."/>
            <person name="Koerich L.B."/>
            <person name="Kristiansen K."/>
            <person name="Kudrna D."/>
            <person name="Kulathinal R.J."/>
            <person name="Kumar S."/>
            <person name="Kwok R."/>
            <person name="Lander E."/>
            <person name="Langley C.H."/>
            <person name="Lapoint R."/>
            <person name="Lazzaro B.P."/>
            <person name="Lee S.J."/>
            <person name="Levesque L."/>
            <person name="Li R."/>
            <person name="Lin C.F."/>
            <person name="Lin M.F."/>
            <person name="Lindblad-Toh K."/>
            <person name="Llopart A."/>
            <person name="Long M."/>
            <person name="Low L."/>
            <person name="Lozovsky E."/>
            <person name="Lu J."/>
            <person name="Luo M."/>
            <person name="Machado C.A."/>
            <person name="Makalowski W."/>
            <person name="Marzo M."/>
            <person name="Matsuda M."/>
            <person name="Matzkin L."/>
            <person name="McAllister B."/>
            <person name="McBride C.S."/>
            <person name="McKernan B."/>
            <person name="McKernan K."/>
            <person name="Mendez-Lago M."/>
            <person name="Minx P."/>
            <person name="Mollenhauer M.U."/>
            <person name="Montooth K."/>
            <person name="Mount S.M."/>
            <person name="Mu X."/>
            <person name="Myers E."/>
            <person name="Negre B."/>
            <person name="Newfeld S."/>
            <person name="Nielsen R."/>
            <person name="Noor M.A."/>
            <person name="O'Grady P."/>
            <person name="Pachter L."/>
            <person name="Papaceit M."/>
            <person name="Parisi M.J."/>
            <person name="Parisi M."/>
            <person name="Parts L."/>
            <person name="Pedersen J.S."/>
            <person name="Pesole G."/>
            <person name="Phillippy A.M."/>
            <person name="Ponting C.P."/>
            <person name="Pop M."/>
            <person name="Porcelli D."/>
            <person name="Powell J.R."/>
            <person name="Prohaska S."/>
            <person name="Pruitt K."/>
            <person name="Puig M."/>
            <person name="Quesneville H."/>
            <person name="Ram K.R."/>
            <person name="Rand D."/>
            <person name="Rasmussen M.D."/>
            <person name="Reed L.K."/>
            <person name="Reenan R."/>
            <person name="Reily A."/>
            <person name="Remington K.A."/>
            <person name="Rieger T.T."/>
            <person name="Ritchie M.G."/>
            <person name="Robin C."/>
            <person name="Rogers Y.H."/>
            <person name="Rohde C."/>
            <person name="Rozas J."/>
            <person name="Rubenfield M.J."/>
            <person name="Ruiz A."/>
            <person name="Russo S."/>
            <person name="Salzberg S.L."/>
            <person name="Sanchez-Gracia A."/>
            <person name="Saranga D.J."/>
            <person name="Sato H."/>
            <person name="Schaeffer S.W."/>
            <person name="Schatz M.C."/>
            <person name="Schlenke T."/>
            <person name="Schwartz R."/>
            <person name="Segarra C."/>
            <person name="Singh R.S."/>
            <person name="Sirot L."/>
            <person name="Sirota M."/>
            <person name="Sisneros N.B."/>
            <person name="Smith C.D."/>
            <person name="Smith T.F."/>
            <person name="Spieth J."/>
            <person name="Stage D.E."/>
            <person name="Stark A."/>
            <person name="Stephan W."/>
            <person name="Strausberg R.L."/>
            <person name="Strempel S."/>
            <person name="Sturgill D."/>
            <person name="Sutton G."/>
            <person name="Sutton G.G."/>
            <person name="Tao W."/>
            <person name="Teichmann S."/>
            <person name="Tobari Y.N."/>
            <person name="Tomimura Y."/>
            <person name="Tsolas J.M."/>
            <person name="Valente V.L."/>
            <person name="Venter E."/>
            <person name="Venter J.C."/>
            <person name="Vicario S."/>
            <person name="Vieira F.G."/>
            <person name="Vilella A.J."/>
            <person name="Villasante A."/>
            <person name="Walenz B."/>
            <person name="Wang J."/>
            <person name="Wasserman M."/>
            <person name="Watts T."/>
            <person name="Wilson D."/>
            <person name="Wilson R.K."/>
            <person name="Wing R.A."/>
            <person name="Wolfner M.F."/>
            <person name="Wong A."/>
            <person name="Wong G.K."/>
            <person name="Wu C.I."/>
            <person name="Wu G."/>
            <person name="Yamamoto D."/>
            <person name="Yang H.P."/>
            <person name="Yang S.P."/>
            <person name="Yorke J.A."/>
            <person name="Yoshida K."/>
            <person name="Zdobnov E."/>
            <person name="Zhang P."/>
            <person name="Zhang Y."/>
            <person name="Zimin A.V."/>
            <person name="Baldwin J."/>
            <person name="Abdouelleil A."/>
            <person name="Abdulkadir J."/>
            <person name="Abebe A."/>
            <person name="Abera B."/>
            <person name="Abreu J."/>
            <person name="Acer S.C."/>
            <person name="Aftuck L."/>
            <person name="Alexander A."/>
            <person name="An P."/>
            <person name="Anderson E."/>
            <person name="Anderson S."/>
            <person name="Arachi H."/>
            <person name="Azer M."/>
            <person name="Bachantsang P."/>
            <person name="Barry A."/>
            <person name="Bayul T."/>
            <person name="Berlin A."/>
            <person name="Bessette D."/>
            <person name="Bloom T."/>
            <person name="Blye J."/>
            <person name="Boguslavskiy L."/>
            <person name="Bonnet C."/>
            <person name="Boukhgalter B."/>
            <person name="Bourzgui I."/>
            <person name="Brown A."/>
            <person name="Cahill P."/>
            <person name="Channer S."/>
            <person name="Cheshatsang Y."/>
            <person name="Chuda L."/>
            <person name="Citroen M."/>
            <person name="Collymore A."/>
            <person name="Cooke P."/>
            <person name="Costello M."/>
            <person name="D'Aco K."/>
            <person name="Daza R."/>
            <person name="De Haan G."/>
            <person name="DeGray S."/>
            <person name="DeMaso C."/>
            <person name="Dhargay N."/>
            <person name="Dooley K."/>
            <person name="Dooley E."/>
            <person name="Doricent M."/>
            <person name="Dorje P."/>
            <person name="Dorjee K."/>
            <person name="Dupes A."/>
            <person name="Elong R."/>
            <person name="Falk J."/>
            <person name="Farina A."/>
            <person name="Faro S."/>
            <person name="Ferguson D."/>
            <person name="Fisher S."/>
            <person name="Foley C.D."/>
            <person name="Franke A."/>
            <person name="Friedrich D."/>
            <person name="Gadbois L."/>
            <person name="Gearin G."/>
            <person name="Gearin C.R."/>
            <person name="Giannoukos G."/>
            <person name="Goode T."/>
            <person name="Graham J."/>
            <person name="Grandbois E."/>
            <person name="Grewal S."/>
            <person name="Gyaltsen K."/>
            <person name="Hafez N."/>
            <person name="Hagos B."/>
            <person name="Hall J."/>
            <person name="Henson C."/>
            <person name="Hollinger A."/>
            <person name="Honan T."/>
            <person name="Huard M.D."/>
            <person name="Hughes L."/>
            <person name="Hurhula B."/>
            <person name="Husby M.E."/>
            <person name="Kamat A."/>
            <person name="Kanga B."/>
            <person name="Kashin S."/>
            <person name="Khazanovich D."/>
            <person name="Kisner P."/>
            <person name="Lance K."/>
            <person name="Lara M."/>
            <person name="Lee W."/>
            <person name="Lennon N."/>
            <person name="Letendre F."/>
            <person name="LeVine R."/>
            <person name="Lipovsky A."/>
            <person name="Liu X."/>
            <person name="Liu J."/>
            <person name="Liu S."/>
            <person name="Lokyitsang T."/>
            <person name="Lokyitsang Y."/>
            <person name="Lubonja R."/>
            <person name="Lui A."/>
            <person name="MacDonald P."/>
            <person name="Magnisalis V."/>
            <person name="Maru K."/>
            <person name="Matthews C."/>
            <person name="McCusker W."/>
            <person name="McDonough S."/>
            <person name="Mehta T."/>
            <person name="Meldrim J."/>
            <person name="Meneus L."/>
            <person name="Mihai O."/>
            <person name="Mihalev A."/>
            <person name="Mihova T."/>
            <person name="Mittelman R."/>
            <person name="Mlenga V."/>
            <person name="Montmayeur A."/>
            <person name="Mulrain L."/>
            <person name="Navidi A."/>
            <person name="Naylor J."/>
            <person name="Negash T."/>
            <person name="Nguyen T."/>
            <person name="Nguyen N."/>
            <person name="Nicol R."/>
            <person name="Norbu C."/>
            <person name="Norbu N."/>
            <person name="Novod N."/>
            <person name="O'Neill B."/>
            <person name="Osman S."/>
            <person name="Markiewicz E."/>
            <person name="Oyono O.L."/>
            <person name="Patti C."/>
            <person name="Phunkhang P."/>
            <person name="Pierre F."/>
            <person name="Priest M."/>
            <person name="Raghuraman S."/>
            <person name="Rege F."/>
            <person name="Reyes R."/>
            <person name="Rise C."/>
            <person name="Rogov P."/>
            <person name="Ross K."/>
            <person name="Ryan E."/>
            <person name="Settipalli S."/>
            <person name="Shea T."/>
            <person name="Sherpa N."/>
            <person name="Shi L."/>
            <person name="Shih D."/>
            <person name="Sparrow T."/>
            <person name="Spaulding J."/>
            <person name="Stalker J."/>
            <person name="Stange-Thomann N."/>
            <person name="Stavropoulos S."/>
            <person name="Stone C."/>
            <person name="Strader C."/>
            <person name="Tesfaye S."/>
            <person name="Thomson T."/>
            <person name="Thoulutsang Y."/>
            <person name="Thoulutsang D."/>
            <person name="Topham K."/>
            <person name="Topping I."/>
            <person name="Tsamla T."/>
            <person name="Vassiliev H."/>
            <person name="Vo A."/>
            <person name="Wangchuk T."/>
            <person name="Wangdi T."/>
            <person name="Weiand M."/>
            <person name="Wilkinson J."/>
            <person name="Wilson A."/>
            <person name="Yadav S."/>
            <person name="Young G."/>
            <person name="Yu Q."/>
            <person name="Zembek L."/>
            <person name="Zhong D."/>
            <person name="Zimmer A."/>
            <person name="Zwirko Z."/>
            <person name="Jaffe D.B."/>
            <person name="Alvarez P."/>
            <person name="Brockman W."/>
            <person name="Butler J."/>
            <person name="Chin C."/>
            <person name="Gnerre S."/>
            <person name="Grabherr M."/>
            <person name="Kleber M."/>
            <person name="Mauceli E."/>
            <person name="MacCallum I."/>
        </authorList>
    </citation>
    <scope>NUCLEOTIDE SEQUENCE [LARGE SCALE GENOMIC DNA]</scope>
    <source>
        <strain evidence="2">Tucson 15287-2541.00</strain>
    </source>
</reference>
<dbReference type="InParanoid" id="B4K0U4"/>
<evidence type="ECO:0000313" key="2">
    <source>
        <dbReference type="Proteomes" id="UP000001070"/>
    </source>
</evidence>
<dbReference type="AlphaFoldDB" id="B4K0U4"/>
<evidence type="ECO:0000313" key="1">
    <source>
        <dbReference type="EMBL" id="EDV94256.1"/>
    </source>
</evidence>